<evidence type="ECO:0000259" key="5">
    <source>
        <dbReference type="Pfam" id="PF05485"/>
    </source>
</evidence>
<evidence type="ECO:0000256" key="1">
    <source>
        <dbReference type="ARBA" id="ARBA00022723"/>
    </source>
</evidence>
<dbReference type="OrthoDB" id="2122982at2759"/>
<evidence type="ECO:0000256" key="2">
    <source>
        <dbReference type="ARBA" id="ARBA00022771"/>
    </source>
</evidence>
<dbReference type="Gene3D" id="6.20.210.20">
    <property type="entry name" value="THAP domain"/>
    <property type="match status" value="1"/>
</dbReference>
<dbReference type="InterPro" id="IPR038441">
    <property type="entry name" value="THAP_Znf_sf"/>
</dbReference>
<proteinExistence type="predicted"/>
<dbReference type="EMBL" id="OU893343">
    <property type="protein sequence ID" value="CAG9784312.1"/>
    <property type="molecule type" value="Genomic_DNA"/>
</dbReference>
<keyword evidence="2" id="KW-0863">Zinc-finger</keyword>
<evidence type="ECO:0000256" key="4">
    <source>
        <dbReference type="ARBA" id="ARBA00023125"/>
    </source>
</evidence>
<keyword evidence="4" id="KW-0238">DNA-binding</keyword>
<dbReference type="Pfam" id="PF05485">
    <property type="entry name" value="THAP"/>
    <property type="match status" value="1"/>
</dbReference>
<reference evidence="6" key="2">
    <citation type="submission" date="2022-10" db="EMBL/GenBank/DDBJ databases">
        <authorList>
            <consortium name="ENA_rothamsted_submissions"/>
            <consortium name="culmorum"/>
            <person name="King R."/>
        </authorList>
    </citation>
    <scope>NUCLEOTIDE SEQUENCE</scope>
</reference>
<gene>
    <name evidence="6" type="ORF">DIATSA_LOCUS2414</name>
</gene>
<accession>A0A9N9QVR1</accession>
<dbReference type="GO" id="GO:0008270">
    <property type="term" value="F:zinc ion binding"/>
    <property type="evidence" value="ECO:0007669"/>
    <property type="project" value="UniProtKB-KW"/>
</dbReference>
<reference evidence="6" key="1">
    <citation type="submission" date="2021-12" db="EMBL/GenBank/DDBJ databases">
        <authorList>
            <person name="King R."/>
        </authorList>
    </citation>
    <scope>NUCLEOTIDE SEQUENCE</scope>
</reference>
<evidence type="ECO:0000313" key="7">
    <source>
        <dbReference type="Proteomes" id="UP001153714"/>
    </source>
</evidence>
<dbReference type="SUPFAM" id="SSF57716">
    <property type="entry name" value="Glucocorticoid receptor-like (DNA-binding domain)"/>
    <property type="match status" value="1"/>
</dbReference>
<dbReference type="Proteomes" id="UP001153714">
    <property type="component" value="Chromosome 12"/>
</dbReference>
<evidence type="ECO:0000313" key="6">
    <source>
        <dbReference type="EMBL" id="CAG9784312.1"/>
    </source>
</evidence>
<evidence type="ECO:0000256" key="3">
    <source>
        <dbReference type="ARBA" id="ARBA00022833"/>
    </source>
</evidence>
<name>A0A9N9QVR1_9NEOP</name>
<sequence>MSGVQKKYCIFGCDSLAIQNVPLHRFPNPDKRPALFTAWVSAVSENIGENNTQKIYKNKRICDHHFETKFKAEAEEVSCTDSFRSCETIYKCFSGY</sequence>
<dbReference type="AlphaFoldDB" id="A0A9N9QVR1"/>
<dbReference type="GO" id="GO:0003677">
    <property type="term" value="F:DNA binding"/>
    <property type="evidence" value="ECO:0007669"/>
    <property type="project" value="UniProtKB-KW"/>
</dbReference>
<keyword evidence="7" id="KW-1185">Reference proteome</keyword>
<keyword evidence="1" id="KW-0479">Metal-binding</keyword>
<organism evidence="6 7">
    <name type="scientific">Diatraea saccharalis</name>
    <name type="common">sugarcane borer</name>
    <dbReference type="NCBI Taxonomy" id="40085"/>
    <lineage>
        <taxon>Eukaryota</taxon>
        <taxon>Metazoa</taxon>
        <taxon>Ecdysozoa</taxon>
        <taxon>Arthropoda</taxon>
        <taxon>Hexapoda</taxon>
        <taxon>Insecta</taxon>
        <taxon>Pterygota</taxon>
        <taxon>Neoptera</taxon>
        <taxon>Endopterygota</taxon>
        <taxon>Lepidoptera</taxon>
        <taxon>Glossata</taxon>
        <taxon>Ditrysia</taxon>
        <taxon>Pyraloidea</taxon>
        <taxon>Crambidae</taxon>
        <taxon>Crambinae</taxon>
        <taxon>Diatraea</taxon>
    </lineage>
</organism>
<dbReference type="InterPro" id="IPR006612">
    <property type="entry name" value="THAP_Znf"/>
</dbReference>
<keyword evidence="3" id="KW-0862">Zinc</keyword>
<feature type="domain" description="THAP-type" evidence="5">
    <location>
        <begin position="9"/>
        <end position="75"/>
    </location>
</feature>
<protein>
    <recommendedName>
        <fullName evidence="5">THAP-type domain-containing protein</fullName>
    </recommendedName>
</protein>